<dbReference type="SUPFAM" id="SSF55469">
    <property type="entry name" value="FMN-dependent nitroreductase-like"/>
    <property type="match status" value="1"/>
</dbReference>
<sequence>MEEYINNLKNRYATKKFDVSRKLTADQMQLLINTLILAPSSFGLQPYKFILVEDAQLLEKLREACYNQPQVTESSMFVVLCYRTDINEKM</sequence>
<name>A0A955IWS4_UNCKA</name>
<dbReference type="Proteomes" id="UP000714817">
    <property type="component" value="Unassembled WGS sequence"/>
</dbReference>
<accession>A0A955IWS4</accession>
<dbReference type="Pfam" id="PF00881">
    <property type="entry name" value="Nitroreductase"/>
    <property type="match status" value="1"/>
</dbReference>
<feature type="domain" description="Nitroreductase" evidence="3">
    <location>
        <begin position="8"/>
        <end position="83"/>
    </location>
</feature>
<dbReference type="PANTHER" id="PTHR43673">
    <property type="entry name" value="NAD(P)H NITROREDUCTASE YDGI-RELATED"/>
    <property type="match status" value="1"/>
</dbReference>
<gene>
    <name evidence="4" type="ORF">KDA10_03315</name>
</gene>
<comment type="caution">
    <text evidence="4">The sequence shown here is derived from an EMBL/GenBank/DDBJ whole genome shotgun (WGS) entry which is preliminary data.</text>
</comment>
<dbReference type="InterPro" id="IPR000415">
    <property type="entry name" value="Nitroreductase-like"/>
</dbReference>
<comment type="similarity">
    <text evidence="1">Belongs to the nitroreductase family.</text>
</comment>
<evidence type="ECO:0000313" key="4">
    <source>
        <dbReference type="EMBL" id="MCA9302357.1"/>
    </source>
</evidence>
<feature type="non-terminal residue" evidence="4">
    <location>
        <position position="90"/>
    </location>
</feature>
<evidence type="ECO:0000313" key="5">
    <source>
        <dbReference type="Proteomes" id="UP000714817"/>
    </source>
</evidence>
<evidence type="ECO:0000259" key="3">
    <source>
        <dbReference type="Pfam" id="PF00881"/>
    </source>
</evidence>
<evidence type="ECO:0000256" key="2">
    <source>
        <dbReference type="ARBA" id="ARBA00023002"/>
    </source>
</evidence>
<reference evidence="4" key="2">
    <citation type="journal article" date="2021" name="Microbiome">
        <title>Successional dynamics and alternative stable states in a saline activated sludge microbial community over 9 years.</title>
        <authorList>
            <person name="Wang Y."/>
            <person name="Ye J."/>
            <person name="Ju F."/>
            <person name="Liu L."/>
            <person name="Boyd J.A."/>
            <person name="Deng Y."/>
            <person name="Parks D.H."/>
            <person name="Jiang X."/>
            <person name="Yin X."/>
            <person name="Woodcroft B.J."/>
            <person name="Tyson G.W."/>
            <person name="Hugenholtz P."/>
            <person name="Polz M.F."/>
            <person name="Zhang T."/>
        </authorList>
    </citation>
    <scope>NUCLEOTIDE SEQUENCE</scope>
    <source>
        <strain evidence="4">HKST-UBA80</strain>
    </source>
</reference>
<organism evidence="4 5">
    <name type="scientific">candidate division WWE3 bacterium</name>
    <dbReference type="NCBI Taxonomy" id="2053526"/>
    <lineage>
        <taxon>Bacteria</taxon>
        <taxon>Katanobacteria</taxon>
    </lineage>
</organism>
<dbReference type="AlphaFoldDB" id="A0A955IWS4"/>
<dbReference type="EMBL" id="JAGQNY010000013">
    <property type="protein sequence ID" value="MCA9302357.1"/>
    <property type="molecule type" value="Genomic_DNA"/>
</dbReference>
<dbReference type="InterPro" id="IPR029479">
    <property type="entry name" value="Nitroreductase"/>
</dbReference>
<dbReference type="GO" id="GO:0016491">
    <property type="term" value="F:oxidoreductase activity"/>
    <property type="evidence" value="ECO:0007669"/>
    <property type="project" value="UniProtKB-KW"/>
</dbReference>
<proteinExistence type="inferred from homology"/>
<protein>
    <submittedName>
        <fullName evidence="4">Nitroreductase family protein</fullName>
    </submittedName>
</protein>
<reference evidence="4" key="1">
    <citation type="submission" date="2020-04" db="EMBL/GenBank/DDBJ databases">
        <authorList>
            <person name="Zhang T."/>
        </authorList>
    </citation>
    <scope>NUCLEOTIDE SEQUENCE</scope>
    <source>
        <strain evidence="4">HKST-UBA80</strain>
    </source>
</reference>
<dbReference type="Gene3D" id="3.40.109.10">
    <property type="entry name" value="NADH Oxidase"/>
    <property type="match status" value="1"/>
</dbReference>
<evidence type="ECO:0000256" key="1">
    <source>
        <dbReference type="ARBA" id="ARBA00007118"/>
    </source>
</evidence>
<keyword evidence="2" id="KW-0560">Oxidoreductase</keyword>